<evidence type="ECO:0008006" key="4">
    <source>
        <dbReference type="Google" id="ProtNLM"/>
    </source>
</evidence>
<feature type="compositionally biased region" description="Basic and acidic residues" evidence="1">
    <location>
        <begin position="8"/>
        <end position="32"/>
    </location>
</feature>
<accession>A0ABM5LXE6</accession>
<evidence type="ECO:0000256" key="1">
    <source>
        <dbReference type="SAM" id="MobiDB-lite"/>
    </source>
</evidence>
<dbReference type="Proteomes" id="UP000006867">
    <property type="component" value="Chromosome"/>
</dbReference>
<dbReference type="RefSeq" id="WP_003325802.1">
    <property type="nucleotide sequence ID" value="NC_014639.1"/>
</dbReference>
<feature type="compositionally biased region" description="Acidic residues" evidence="1">
    <location>
        <begin position="40"/>
        <end position="49"/>
    </location>
</feature>
<evidence type="ECO:0000313" key="3">
    <source>
        <dbReference type="Proteomes" id="UP000006867"/>
    </source>
</evidence>
<gene>
    <name evidence="2" type="ordered locus">BATR1942_08315</name>
</gene>
<organism evidence="2 3">
    <name type="scientific">Bacillus atrophaeus (strain 1942)</name>
    <dbReference type="NCBI Taxonomy" id="720555"/>
    <lineage>
        <taxon>Bacteria</taxon>
        <taxon>Bacillati</taxon>
        <taxon>Bacillota</taxon>
        <taxon>Bacilli</taxon>
        <taxon>Bacillales</taxon>
        <taxon>Bacillaceae</taxon>
        <taxon>Bacillus</taxon>
    </lineage>
</organism>
<protein>
    <recommendedName>
        <fullName evidence="4">DUF4025 domain-containing protein</fullName>
    </recommendedName>
</protein>
<name>A0ABM5LXE6_BACA1</name>
<dbReference type="InterPro" id="IPR025100">
    <property type="entry name" value="DUF4025"/>
</dbReference>
<evidence type="ECO:0000313" key="2">
    <source>
        <dbReference type="EMBL" id="ADP32596.1"/>
    </source>
</evidence>
<reference evidence="2 3" key="1">
    <citation type="journal article" date="2011" name="Front. Microbiol.">
        <title>Genomic signatures of strain selection and enhancement in Bacillus atrophaeus var. globigii, a historical biowarfare simulant.</title>
        <authorList>
            <person name="Gibbons H.S."/>
            <person name="Broomall S.M."/>
            <person name="McNew L.A."/>
            <person name="Daligault H."/>
            <person name="Chapman C."/>
            <person name="Bruce D."/>
            <person name="Karavis M."/>
            <person name="Krepps M."/>
            <person name="McGregor P.A."/>
            <person name="Hong C."/>
            <person name="Park K.H."/>
            <person name="Akmal A."/>
            <person name="Feldman A."/>
            <person name="Lin J.S."/>
            <person name="Chang W.E."/>
            <person name="Higgs B.W."/>
            <person name="Demirev P."/>
            <person name="Lindquist J."/>
            <person name="Liem A."/>
            <person name="Fochler E."/>
            <person name="Read T.D."/>
            <person name="Tapia R."/>
            <person name="Johnson S."/>
            <person name="Bishop-Lilly K.A."/>
            <person name="Detter C."/>
            <person name="Han C."/>
            <person name="Sozhamannan S."/>
            <person name="Rosenzweig C.N."/>
            <person name="Skowronski E.W."/>
        </authorList>
    </citation>
    <scope>NUCLEOTIDE SEQUENCE [LARGE SCALE GENOMIC DNA]</scope>
    <source>
        <strain evidence="2 3">1942</strain>
    </source>
</reference>
<feature type="region of interest" description="Disordered" evidence="1">
    <location>
        <begin position="1"/>
        <end position="49"/>
    </location>
</feature>
<proteinExistence type="predicted"/>
<sequence>MKRQVNNGKEEAENFPEQKHPTEGEDVTREQISDTYYEGTIEDTDTDRG</sequence>
<dbReference type="EMBL" id="CP002207">
    <property type="protein sequence ID" value="ADP32596.1"/>
    <property type="molecule type" value="Genomic_DNA"/>
</dbReference>
<dbReference type="Pfam" id="PF13217">
    <property type="entry name" value="DUF4025"/>
    <property type="match status" value="1"/>
</dbReference>
<keyword evidence="3" id="KW-1185">Reference proteome</keyword>